<comment type="similarity">
    <text evidence="2">Belongs to the BexD/CtrA/VexA family.</text>
</comment>
<protein>
    <submittedName>
        <fullName evidence="18">Protein involved in gliding motility EpsA</fullName>
    </submittedName>
</protein>
<dbReference type="OrthoDB" id="1445882at2"/>
<feature type="transmembrane region" description="Helical" evidence="15">
    <location>
        <begin position="240"/>
        <end position="261"/>
    </location>
</feature>
<keyword evidence="5" id="KW-0762">Sugar transport</keyword>
<evidence type="ECO:0000256" key="4">
    <source>
        <dbReference type="ARBA" id="ARBA00022452"/>
    </source>
</evidence>
<evidence type="ECO:0000256" key="10">
    <source>
        <dbReference type="ARBA" id="ARBA00023114"/>
    </source>
</evidence>
<dbReference type="GO" id="GO:0015159">
    <property type="term" value="F:polysaccharide transmembrane transporter activity"/>
    <property type="evidence" value="ECO:0007669"/>
    <property type="project" value="InterPro"/>
</dbReference>
<dbReference type="GO" id="GO:0015288">
    <property type="term" value="F:porin activity"/>
    <property type="evidence" value="ECO:0007669"/>
    <property type="project" value="UniProtKB-KW"/>
</dbReference>
<evidence type="ECO:0000256" key="7">
    <source>
        <dbReference type="ARBA" id="ARBA00022729"/>
    </source>
</evidence>
<evidence type="ECO:0000313" key="18">
    <source>
        <dbReference type="EMBL" id="SHI44271.1"/>
    </source>
</evidence>
<keyword evidence="13" id="KW-0998">Cell outer membrane</keyword>
<dbReference type="RefSeq" id="WP_073214409.1">
    <property type="nucleotide sequence ID" value="NZ_FNNS01000004.1"/>
</dbReference>
<keyword evidence="6 15" id="KW-0812">Transmembrane</keyword>
<proteinExistence type="inferred from homology"/>
<keyword evidence="19" id="KW-1185">Reference proteome</keyword>
<dbReference type="Gene3D" id="3.30.1950.10">
    <property type="entry name" value="wza like domain"/>
    <property type="match status" value="1"/>
</dbReference>
<keyword evidence="3" id="KW-0813">Transport</keyword>
<dbReference type="Gene3D" id="3.10.560.10">
    <property type="entry name" value="Outer membrane lipoprotein wza domain like"/>
    <property type="match status" value="2"/>
</dbReference>
<dbReference type="STRING" id="797419.SAMN05216556_104118"/>
<evidence type="ECO:0000259" key="16">
    <source>
        <dbReference type="Pfam" id="PF02563"/>
    </source>
</evidence>
<evidence type="ECO:0000256" key="8">
    <source>
        <dbReference type="ARBA" id="ARBA00023047"/>
    </source>
</evidence>
<keyword evidence="7" id="KW-0732">Signal</keyword>
<dbReference type="InterPro" id="IPR003715">
    <property type="entry name" value="Poly_export_N"/>
</dbReference>
<keyword evidence="14" id="KW-0449">Lipoprotein</keyword>
<comment type="subcellular location">
    <subcellularLocation>
        <location evidence="1">Cell outer membrane</location>
        <topology evidence="1">Multi-pass membrane protein</topology>
    </subcellularLocation>
</comment>
<gene>
    <name evidence="18" type="ORF">SAMN04487908_102115</name>
</gene>
<evidence type="ECO:0000256" key="2">
    <source>
        <dbReference type="ARBA" id="ARBA00009450"/>
    </source>
</evidence>
<name>A0A1M6B6A8_9FLAO</name>
<accession>A0A1M6B6A8</accession>
<organism evidence="18 19">
    <name type="scientific">Aequorivita viscosa</name>
    <dbReference type="NCBI Taxonomy" id="797419"/>
    <lineage>
        <taxon>Bacteria</taxon>
        <taxon>Pseudomonadati</taxon>
        <taxon>Bacteroidota</taxon>
        <taxon>Flavobacteriia</taxon>
        <taxon>Flavobacteriales</taxon>
        <taxon>Flavobacteriaceae</taxon>
        <taxon>Aequorivita</taxon>
    </lineage>
</organism>
<dbReference type="PANTHER" id="PTHR33619">
    <property type="entry name" value="POLYSACCHARIDE EXPORT PROTEIN GFCE-RELATED"/>
    <property type="match status" value="1"/>
</dbReference>
<evidence type="ECO:0000256" key="15">
    <source>
        <dbReference type="SAM" id="Phobius"/>
    </source>
</evidence>
<evidence type="ECO:0000256" key="9">
    <source>
        <dbReference type="ARBA" id="ARBA00023065"/>
    </source>
</evidence>
<feature type="domain" description="SLBB" evidence="17">
    <location>
        <begin position="148"/>
        <end position="224"/>
    </location>
</feature>
<evidence type="ECO:0000256" key="5">
    <source>
        <dbReference type="ARBA" id="ARBA00022597"/>
    </source>
</evidence>
<dbReference type="GO" id="GO:0009279">
    <property type="term" value="C:cell outer membrane"/>
    <property type="evidence" value="ECO:0007669"/>
    <property type="project" value="UniProtKB-SubCell"/>
</dbReference>
<evidence type="ECO:0000256" key="11">
    <source>
        <dbReference type="ARBA" id="ARBA00023136"/>
    </source>
</evidence>
<dbReference type="InterPro" id="IPR054765">
    <property type="entry name" value="SLBB_dom"/>
</dbReference>
<reference evidence="19" key="1">
    <citation type="submission" date="2016-11" db="EMBL/GenBank/DDBJ databases">
        <authorList>
            <person name="Varghese N."/>
            <person name="Submissions S."/>
        </authorList>
    </citation>
    <scope>NUCLEOTIDE SEQUENCE [LARGE SCALE GENOMIC DNA]</scope>
    <source>
        <strain evidence="19">DSM 26349</strain>
    </source>
</reference>
<keyword evidence="10" id="KW-0626">Porin</keyword>
<evidence type="ECO:0000256" key="1">
    <source>
        <dbReference type="ARBA" id="ARBA00004571"/>
    </source>
</evidence>
<sequence>MKFIYPFLFLFVVITVSSCVSRKQLTYLQENASDTDTLAIMKKRQEPYRLQINDLLSIRVKTLDQEFVGIFNPISDANPNATGEERLYYDGFVVNDHGNIRIPSMGEVNVLGYTVDEVREMLEDRLLKDYFKEEANVFVTVKLAGIRYTINGEIGKPGSQIIYRDQVSIMEAIANSGDITITGDRKDVVIIRQYPAGQKVHHIDLTQLEAMNSPYYYVKPNDLILINPLPQKSWGTGTTGLQSITTVATIIAALSTTLLLITRL</sequence>
<keyword evidence="12" id="KW-0564">Palmitate</keyword>
<keyword evidence="11 15" id="KW-0472">Membrane</keyword>
<evidence type="ECO:0000313" key="19">
    <source>
        <dbReference type="Proteomes" id="UP000184172"/>
    </source>
</evidence>
<evidence type="ECO:0000256" key="13">
    <source>
        <dbReference type="ARBA" id="ARBA00023237"/>
    </source>
</evidence>
<evidence type="ECO:0000259" key="17">
    <source>
        <dbReference type="Pfam" id="PF22461"/>
    </source>
</evidence>
<dbReference type="PANTHER" id="PTHR33619:SF3">
    <property type="entry name" value="POLYSACCHARIDE EXPORT PROTEIN GFCE-RELATED"/>
    <property type="match status" value="1"/>
</dbReference>
<evidence type="ECO:0000256" key="3">
    <source>
        <dbReference type="ARBA" id="ARBA00022448"/>
    </source>
</evidence>
<dbReference type="GO" id="GO:0006811">
    <property type="term" value="P:monoatomic ion transport"/>
    <property type="evidence" value="ECO:0007669"/>
    <property type="project" value="UniProtKB-KW"/>
</dbReference>
<dbReference type="Pfam" id="PF22461">
    <property type="entry name" value="SLBB_2"/>
    <property type="match status" value="1"/>
</dbReference>
<keyword evidence="8" id="KW-0625">Polysaccharide transport</keyword>
<keyword evidence="15" id="KW-1133">Transmembrane helix</keyword>
<dbReference type="Pfam" id="PF02563">
    <property type="entry name" value="Poly_export"/>
    <property type="match status" value="1"/>
</dbReference>
<keyword evidence="4" id="KW-1134">Transmembrane beta strand</keyword>
<evidence type="ECO:0000256" key="14">
    <source>
        <dbReference type="ARBA" id="ARBA00023288"/>
    </source>
</evidence>
<evidence type="ECO:0000256" key="6">
    <source>
        <dbReference type="ARBA" id="ARBA00022692"/>
    </source>
</evidence>
<feature type="domain" description="Polysaccharide export protein N-terminal" evidence="16">
    <location>
        <begin position="44"/>
        <end position="141"/>
    </location>
</feature>
<evidence type="ECO:0000256" key="12">
    <source>
        <dbReference type="ARBA" id="ARBA00023139"/>
    </source>
</evidence>
<dbReference type="PROSITE" id="PS51257">
    <property type="entry name" value="PROKAR_LIPOPROTEIN"/>
    <property type="match status" value="1"/>
</dbReference>
<dbReference type="EMBL" id="FQYV01000002">
    <property type="protein sequence ID" value="SHI44271.1"/>
    <property type="molecule type" value="Genomic_DNA"/>
</dbReference>
<dbReference type="GO" id="GO:0046930">
    <property type="term" value="C:pore complex"/>
    <property type="evidence" value="ECO:0007669"/>
    <property type="project" value="UniProtKB-KW"/>
</dbReference>
<dbReference type="Proteomes" id="UP000184172">
    <property type="component" value="Unassembled WGS sequence"/>
</dbReference>
<keyword evidence="9" id="KW-0406">Ion transport</keyword>
<dbReference type="AlphaFoldDB" id="A0A1M6B6A8"/>
<dbReference type="InterPro" id="IPR049712">
    <property type="entry name" value="Poly_export"/>
</dbReference>